<gene>
    <name evidence="1" type="ORF">EJP82_25465</name>
</gene>
<accession>A0A433XXI1</accession>
<dbReference type="RefSeq" id="WP_127194872.1">
    <property type="nucleotide sequence ID" value="NZ_JAUSSS010000007.1"/>
</dbReference>
<evidence type="ECO:0000313" key="1">
    <source>
        <dbReference type="EMBL" id="RUT39714.1"/>
    </source>
</evidence>
<name>A0A433XXI1_9BACL</name>
<organism evidence="1 2">
    <name type="scientific">Paenibacillus anaericanus</name>
    <dbReference type="NCBI Taxonomy" id="170367"/>
    <lineage>
        <taxon>Bacteria</taxon>
        <taxon>Bacillati</taxon>
        <taxon>Bacillota</taxon>
        <taxon>Bacilli</taxon>
        <taxon>Bacillales</taxon>
        <taxon>Paenibacillaceae</taxon>
        <taxon>Paenibacillus</taxon>
    </lineage>
</organism>
<keyword evidence="2" id="KW-1185">Reference proteome</keyword>
<proteinExistence type="predicted"/>
<dbReference type="EMBL" id="RZNY01000040">
    <property type="protein sequence ID" value="RUT39714.1"/>
    <property type="molecule type" value="Genomic_DNA"/>
</dbReference>
<dbReference type="Proteomes" id="UP000279446">
    <property type="component" value="Unassembled WGS sequence"/>
</dbReference>
<dbReference type="AlphaFoldDB" id="A0A433XXI1"/>
<dbReference type="OrthoDB" id="2828115at2"/>
<evidence type="ECO:0000313" key="2">
    <source>
        <dbReference type="Proteomes" id="UP000279446"/>
    </source>
</evidence>
<protein>
    <submittedName>
        <fullName evidence="1">Uncharacterized protein</fullName>
    </submittedName>
</protein>
<comment type="caution">
    <text evidence="1">The sequence shown here is derived from an EMBL/GenBank/DDBJ whole genome shotgun (WGS) entry which is preliminary data.</text>
</comment>
<reference evidence="1 2" key="1">
    <citation type="submission" date="2018-12" db="EMBL/GenBank/DDBJ databases">
        <authorList>
            <person name="Sun L."/>
            <person name="Chen Z."/>
        </authorList>
    </citation>
    <scope>NUCLEOTIDE SEQUENCE [LARGE SCALE GENOMIC DNA]</scope>
    <source>
        <strain evidence="1 2">DSM 15890</strain>
    </source>
</reference>
<sequence>MLIVECSPLITPPHILSRLADASRSKLACWVNYSIGRENFEEYLQITNGRVVKVERLQEQNLLCQVDDMGRLNSVCSSLAERMKWNSRSSGSGELPALMLSKRKFEQVMSHSDDLGMEEIMAELLGSNDDKAGVVALARCLKMKRCQGNITFYNAKKNKWEGQSAQFINDHYMSWLIRSSTKDDEDWLIATPMPKEKFQDMMMTWFRQSQRSEALPSGQSVS</sequence>